<dbReference type="Gene3D" id="3.10.450.40">
    <property type="match status" value="1"/>
</dbReference>
<accession>A0ABV4L833</accession>
<dbReference type="InterPro" id="IPR017737">
    <property type="entry name" value="TssE1-like"/>
</dbReference>
<feature type="domain" description="IraD/Gp25-like" evidence="1">
    <location>
        <begin position="24"/>
        <end position="111"/>
    </location>
</feature>
<dbReference type="NCBIfam" id="TIGR03357">
    <property type="entry name" value="VI_zyme"/>
    <property type="match status" value="1"/>
</dbReference>
<dbReference type="RefSeq" id="WP_017015109.1">
    <property type="nucleotide sequence ID" value="NZ_AJYG02000063.1"/>
</dbReference>
<dbReference type="SUPFAM" id="SSF160719">
    <property type="entry name" value="gpW/gp25-like"/>
    <property type="match status" value="1"/>
</dbReference>
<reference evidence="2 3" key="1">
    <citation type="submission" date="2024-06" db="EMBL/GenBank/DDBJ databases">
        <authorList>
            <person name="Steensen K."/>
            <person name="Seneca J."/>
            <person name="Bartlau N."/>
            <person name="Yu A.X."/>
            <person name="Polz M.F."/>
        </authorList>
    </citation>
    <scope>NUCLEOTIDE SEQUENCE [LARGE SCALE GENOMIC DNA]</scope>
    <source>
        <strain evidence="2 3">1F260</strain>
    </source>
</reference>
<comment type="caution">
    <text evidence="2">The sequence shown here is derived from an EMBL/GenBank/DDBJ whole genome shotgun (WGS) entry which is preliminary data.</text>
</comment>
<evidence type="ECO:0000313" key="3">
    <source>
        <dbReference type="Proteomes" id="UP001569154"/>
    </source>
</evidence>
<evidence type="ECO:0000313" key="2">
    <source>
        <dbReference type="EMBL" id="MEZ8082856.1"/>
    </source>
</evidence>
<protein>
    <submittedName>
        <fullName evidence="2">Type VI secretion system baseplate subunit TssE</fullName>
    </submittedName>
</protein>
<gene>
    <name evidence="2" type="primary">tssE</name>
    <name evidence="2" type="ORF">ACED35_17200</name>
</gene>
<proteinExistence type="predicted"/>
<sequence>MKNQRLLERIGSKGNDSDKELILASITRYIQKILNTQQGSVLIDKDFGMPDFSDLRWGEGSDIRRDLEKFISKLILKYETRINSVNVCTRQSESSPLLLIFVLEAKVELDNKIVPLVFETVLKPDGHITLKREK</sequence>
<dbReference type="EMBL" id="JBGONM010000045">
    <property type="protein sequence ID" value="MEZ8082856.1"/>
    <property type="molecule type" value="Genomic_DNA"/>
</dbReference>
<keyword evidence="3" id="KW-1185">Reference proteome</keyword>
<dbReference type="Proteomes" id="UP001569154">
    <property type="component" value="Unassembled WGS sequence"/>
</dbReference>
<dbReference type="Pfam" id="PF04965">
    <property type="entry name" value="GPW_gp25"/>
    <property type="match status" value="1"/>
</dbReference>
<organism evidence="2 3">
    <name type="scientific">Enterovibrio norvegicus</name>
    <dbReference type="NCBI Taxonomy" id="188144"/>
    <lineage>
        <taxon>Bacteria</taxon>
        <taxon>Pseudomonadati</taxon>
        <taxon>Pseudomonadota</taxon>
        <taxon>Gammaproteobacteria</taxon>
        <taxon>Vibrionales</taxon>
        <taxon>Vibrionaceae</taxon>
        <taxon>Enterovibrio</taxon>
    </lineage>
</organism>
<evidence type="ECO:0000259" key="1">
    <source>
        <dbReference type="Pfam" id="PF04965"/>
    </source>
</evidence>
<name>A0ABV4L833_9GAMM</name>
<dbReference type="InterPro" id="IPR007048">
    <property type="entry name" value="IraD/Gp25-like"/>
</dbReference>